<dbReference type="RefSeq" id="WP_135995998.1">
    <property type="nucleotide sequence ID" value="NZ_CP071057.1"/>
</dbReference>
<dbReference type="EMBL" id="SRXW01000003">
    <property type="protein sequence ID" value="TGY88153.1"/>
    <property type="molecule type" value="Genomic_DNA"/>
</dbReference>
<dbReference type="GO" id="GO:0016289">
    <property type="term" value="F:acyl-CoA hydrolase activity"/>
    <property type="evidence" value="ECO:0007669"/>
    <property type="project" value="UniProtKB-ARBA"/>
</dbReference>
<dbReference type="Gene3D" id="3.10.129.10">
    <property type="entry name" value="Hotdog Thioesterase"/>
    <property type="match status" value="1"/>
</dbReference>
<dbReference type="OrthoDB" id="9813158at2"/>
<dbReference type="SUPFAM" id="SSF54637">
    <property type="entry name" value="Thioesterase/thiol ester dehydrase-isomerase"/>
    <property type="match status" value="1"/>
</dbReference>
<reference evidence="3 4" key="1">
    <citation type="journal article" date="2017" name="Int. J. Syst. Evol. Microbiol.">
        <title>Marinicauda algicola sp. nov., isolated from a marine red alga Rhodosorus marinus.</title>
        <authorList>
            <person name="Jeong S.E."/>
            <person name="Jeon S.H."/>
            <person name="Chun B.H."/>
            <person name="Kim D.W."/>
            <person name="Jeon C.O."/>
        </authorList>
    </citation>
    <scope>NUCLEOTIDE SEQUENCE [LARGE SCALE GENOMIC DNA]</scope>
    <source>
        <strain evidence="3 4">JCM 31718</strain>
    </source>
</reference>
<name>A0A4S2GYJ5_9PROT</name>
<dbReference type="InterPro" id="IPR006683">
    <property type="entry name" value="Thioestr_dom"/>
</dbReference>
<sequence>MIERLDLLLSAPYVQKLGVRFDDHGDELTGTLPYHEDLVGNPLIPALHGGAIGAFMEITASAALLAATDLVALPKPIDVSVDYLRPGKPLDVYARGTITRQGSRVANVRVEAWQERRGAPVAALHGHFLIKPAGDRQALTPK</sequence>
<keyword evidence="4" id="KW-1185">Reference proteome</keyword>
<evidence type="ECO:0000313" key="3">
    <source>
        <dbReference type="EMBL" id="TGY88153.1"/>
    </source>
</evidence>
<dbReference type="NCBIfam" id="TIGR00369">
    <property type="entry name" value="unchar_dom_1"/>
    <property type="match status" value="1"/>
</dbReference>
<dbReference type="InterPro" id="IPR003736">
    <property type="entry name" value="PAAI_dom"/>
</dbReference>
<protein>
    <submittedName>
        <fullName evidence="3">PaaI family thioesterase</fullName>
    </submittedName>
</protein>
<proteinExistence type="predicted"/>
<evidence type="ECO:0000313" key="4">
    <source>
        <dbReference type="Proteomes" id="UP000308054"/>
    </source>
</evidence>
<keyword evidence="1" id="KW-0378">Hydrolase</keyword>
<dbReference type="InterPro" id="IPR029069">
    <property type="entry name" value="HotDog_dom_sf"/>
</dbReference>
<organism evidence="3 4">
    <name type="scientific">Marinicauda algicola</name>
    <dbReference type="NCBI Taxonomy" id="2029849"/>
    <lineage>
        <taxon>Bacteria</taxon>
        <taxon>Pseudomonadati</taxon>
        <taxon>Pseudomonadota</taxon>
        <taxon>Alphaproteobacteria</taxon>
        <taxon>Maricaulales</taxon>
        <taxon>Maricaulaceae</taxon>
        <taxon>Marinicauda</taxon>
    </lineage>
</organism>
<dbReference type="Pfam" id="PF03061">
    <property type="entry name" value="4HBT"/>
    <property type="match status" value="1"/>
</dbReference>
<accession>A0A4S2GYJ5</accession>
<evidence type="ECO:0000259" key="2">
    <source>
        <dbReference type="Pfam" id="PF03061"/>
    </source>
</evidence>
<evidence type="ECO:0000256" key="1">
    <source>
        <dbReference type="ARBA" id="ARBA00022801"/>
    </source>
</evidence>
<dbReference type="Proteomes" id="UP000308054">
    <property type="component" value="Unassembled WGS sequence"/>
</dbReference>
<dbReference type="CDD" id="cd03443">
    <property type="entry name" value="PaaI_thioesterase"/>
    <property type="match status" value="1"/>
</dbReference>
<dbReference type="PANTHER" id="PTHR43240">
    <property type="entry name" value="1,4-DIHYDROXY-2-NAPHTHOYL-COA THIOESTERASE 1"/>
    <property type="match status" value="1"/>
</dbReference>
<comment type="caution">
    <text evidence="3">The sequence shown here is derived from an EMBL/GenBank/DDBJ whole genome shotgun (WGS) entry which is preliminary data.</text>
</comment>
<feature type="domain" description="Thioesterase" evidence="2">
    <location>
        <begin position="47"/>
        <end position="118"/>
    </location>
</feature>
<dbReference type="AlphaFoldDB" id="A0A4S2GYJ5"/>
<gene>
    <name evidence="3" type="ORF">E5163_09945</name>
</gene>
<dbReference type="PANTHER" id="PTHR43240:SF3">
    <property type="entry name" value="THIOESTERASE DOMAIN-CONTAINING PROTEIN"/>
    <property type="match status" value="1"/>
</dbReference>